<sequence length="54" mass="6162">MQHTTHSPATYDAEVLRAWAEQAINWKLACEAISCYLEGRLCEGPTSEYERESD</sequence>
<evidence type="ECO:0008006" key="3">
    <source>
        <dbReference type="Google" id="ProtNLM"/>
    </source>
</evidence>
<protein>
    <recommendedName>
        <fullName evidence="3">CopG family transcriptional regulator</fullName>
    </recommendedName>
</protein>
<name>A0ABS9AM75_9GAMM</name>
<organism evidence="1 2">
    <name type="scientific">Billgrantia aerodenitrificans</name>
    <dbReference type="NCBI Taxonomy" id="2733483"/>
    <lineage>
        <taxon>Bacteria</taxon>
        <taxon>Pseudomonadati</taxon>
        <taxon>Pseudomonadota</taxon>
        <taxon>Gammaproteobacteria</taxon>
        <taxon>Oceanospirillales</taxon>
        <taxon>Halomonadaceae</taxon>
        <taxon>Billgrantia</taxon>
    </lineage>
</organism>
<evidence type="ECO:0000313" key="2">
    <source>
        <dbReference type="Proteomes" id="UP001320272"/>
    </source>
</evidence>
<evidence type="ECO:0000313" key="1">
    <source>
        <dbReference type="EMBL" id="MCE8022801.1"/>
    </source>
</evidence>
<gene>
    <name evidence="1" type="ORF">HOP59_01445</name>
</gene>
<reference evidence="1 2" key="1">
    <citation type="journal article" date="2021" name="Front. Microbiol.">
        <title>Aerobic Denitrification and Heterotrophic Sulfur Oxidation in the Genus Halomonas Revealed by Six Novel Species Characterizations and Genome-Based Analysis.</title>
        <authorList>
            <person name="Wang L."/>
            <person name="Shao Z."/>
        </authorList>
    </citation>
    <scope>NUCLEOTIDE SEQUENCE [LARGE SCALE GENOMIC DNA]</scope>
    <source>
        <strain evidence="1 2">MCCC 1A11058</strain>
    </source>
</reference>
<accession>A0ABS9AM75</accession>
<comment type="caution">
    <text evidence="1">The sequence shown here is derived from an EMBL/GenBank/DDBJ whole genome shotgun (WGS) entry which is preliminary data.</text>
</comment>
<dbReference type="RefSeq" id="WP_234252526.1">
    <property type="nucleotide sequence ID" value="NZ_JABFTV010000001.1"/>
</dbReference>
<proteinExistence type="predicted"/>
<keyword evidence="2" id="KW-1185">Reference proteome</keyword>
<dbReference type="EMBL" id="JABFTV010000001">
    <property type="protein sequence ID" value="MCE8022801.1"/>
    <property type="molecule type" value="Genomic_DNA"/>
</dbReference>
<dbReference type="Proteomes" id="UP001320272">
    <property type="component" value="Unassembled WGS sequence"/>
</dbReference>